<dbReference type="EMBL" id="CAJMWV010002307">
    <property type="protein sequence ID" value="CAE6459627.1"/>
    <property type="molecule type" value="Genomic_DNA"/>
</dbReference>
<feature type="region of interest" description="Disordered" evidence="1">
    <location>
        <begin position="1"/>
        <end position="43"/>
    </location>
</feature>
<feature type="compositionally biased region" description="Polar residues" evidence="1">
    <location>
        <begin position="12"/>
        <end position="23"/>
    </location>
</feature>
<feature type="region of interest" description="Disordered" evidence="1">
    <location>
        <begin position="702"/>
        <end position="885"/>
    </location>
</feature>
<feature type="compositionally biased region" description="Basic and acidic residues" evidence="1">
    <location>
        <begin position="772"/>
        <end position="790"/>
    </location>
</feature>
<accession>A0A8H3BML7</accession>
<sequence length="1257" mass="141256">MPKTSKEKSTSKDNPGQATTGDGSKSRGERESERHKSSNFELDPITLSQRQKDYLLPLFPDYTLAKANKGTRKGMNGKKFVEGMIEEFLVKFRIFQGSEGEKKKKALEDCYTEKIYNWFNNNKKGVRAELTDLLSTTSAENLWYYEFPSITSNAVQEYLNNHKAEKFSLGLFRRIQHEQYLEVDERIRQSYAAKAREHNDQVRAAGPLTGEPHQVYVKEYASRLSKAIEDGFTKCGILTTVHFMHEAPPESWVDNKKHMTVSSLTTNEIEDYLEVQDHDDSSRAFTTWVHETYFNQKQSVKAQVVRPSVYPDRQAESLPLVPVLGPDPRISIVRDIYHDYFTAMWAYGGGQTSVPWSLIIEDIAQGGEEWIRRSCLPNPKDAPLVLPSRLTLRHGLKWVEHFEKRQKGAPLGEQLQFAQTFALKPPPTTSSALRPCPTNKYRANTVYTLRFTEPIQRSEAVTGIPYLPRAWHWLRSLTGGSPSFNNGLKLPTAEVVMEDPVILPAEVTSWKDLFGNSWGKVEEVVDALVACANEAESLGPHSPPDGIWATIEDVESCSGSRLPLPAHLPQRPPSDVTTRDYFVIFWFPADFYQPPFKSRNNATIDFIEQYMEEGLPQSSVFHHPSQTIVGGKCGGAWLIRGHVLLLANIAASTRLIEPPVPAPESYELERLTDTHWKRAISWGQSLLAKYQKSNDILRQSLPERIRPPQPEPGCAPSAGDSPTTEEFEEGSRESKGSAKGATRKQPKRKIKRPLQLGTSYVADGARSLGSDDSERWSGSDSDNFKPIEREESSEDDIEAEGSATSDPKGKRPERSARKSRSRGKSRGASKERRRKPKLFEGLVDDVSERPNEDPSPCAVAEQSTPPMEEGTNLQFNDITQGSSVPVDPSVVTPPESADNHTNLPTNSNAPRLEAQRLSITASGSAALVCFPHGVPLKFSDIEPHTSLHIFGPFGTPKNYDAQGLLSMDIRSLMERTSEFCAGFDNAIAQWDNYLEGYESGYTDAAWNKAALLTRSLIRTTESKACLEVVLVHRAALQKARQGWPDMRAQHLRLLNLFREGCLFQLAFSQANFVGINDRPEEKDKLVITTRELLGALHALRYELTTVQAYERVASIWYAKLQLLLDFEHIKDAPDNAILTLARGVAAWWRDGRDFLEVVREERNRMWALPMNKKTTDKGGYLPSRLKVDRYYKYSFGCPESGWMGKYCEILQTQVLEKMLPPAAQLEGHVVLCIDSEAVPAPGVPLQEESSDIPEKAQ</sequence>
<comment type="caution">
    <text evidence="2">The sequence shown here is derived from an EMBL/GenBank/DDBJ whole genome shotgun (WGS) entry which is preliminary data.</text>
</comment>
<evidence type="ECO:0000313" key="2">
    <source>
        <dbReference type="EMBL" id="CAE6459627.1"/>
    </source>
</evidence>
<name>A0A8H3BML7_9AGAM</name>
<feature type="compositionally biased region" description="Polar residues" evidence="1">
    <location>
        <begin position="861"/>
        <end position="881"/>
    </location>
</feature>
<feature type="compositionally biased region" description="Basic and acidic residues" evidence="1">
    <location>
        <begin position="807"/>
        <end position="816"/>
    </location>
</feature>
<feature type="compositionally biased region" description="Basic and acidic residues" evidence="1">
    <location>
        <begin position="24"/>
        <end position="38"/>
    </location>
</feature>
<proteinExistence type="predicted"/>
<dbReference type="Proteomes" id="UP000663831">
    <property type="component" value="Unassembled WGS sequence"/>
</dbReference>
<protein>
    <submittedName>
        <fullName evidence="2">Uncharacterized protein</fullName>
    </submittedName>
</protein>
<reference evidence="2" key="1">
    <citation type="submission" date="2021-01" db="EMBL/GenBank/DDBJ databases">
        <authorList>
            <person name="Kaushik A."/>
        </authorList>
    </citation>
    <scope>NUCLEOTIDE SEQUENCE</scope>
    <source>
        <strain evidence="2">AG3-1AP</strain>
    </source>
</reference>
<gene>
    <name evidence="2" type="ORF">RDB_LOCUS74899</name>
</gene>
<dbReference type="AlphaFoldDB" id="A0A8H3BML7"/>
<evidence type="ECO:0000313" key="3">
    <source>
        <dbReference type="Proteomes" id="UP000663831"/>
    </source>
</evidence>
<feature type="compositionally biased region" description="Basic residues" evidence="1">
    <location>
        <begin position="741"/>
        <end position="752"/>
    </location>
</feature>
<feature type="compositionally biased region" description="Basic residues" evidence="1">
    <location>
        <begin position="817"/>
        <end position="836"/>
    </location>
</feature>
<organism evidence="2 3">
    <name type="scientific">Rhizoctonia solani</name>
    <dbReference type="NCBI Taxonomy" id="456999"/>
    <lineage>
        <taxon>Eukaryota</taxon>
        <taxon>Fungi</taxon>
        <taxon>Dikarya</taxon>
        <taxon>Basidiomycota</taxon>
        <taxon>Agaricomycotina</taxon>
        <taxon>Agaricomycetes</taxon>
        <taxon>Cantharellales</taxon>
        <taxon>Ceratobasidiaceae</taxon>
        <taxon>Rhizoctonia</taxon>
    </lineage>
</organism>
<feature type="compositionally biased region" description="Basic and acidic residues" evidence="1">
    <location>
        <begin position="1"/>
        <end position="11"/>
    </location>
</feature>
<dbReference type="OrthoDB" id="3215280at2759"/>
<evidence type="ECO:0000256" key="1">
    <source>
        <dbReference type="SAM" id="MobiDB-lite"/>
    </source>
</evidence>